<evidence type="ECO:0000256" key="7">
    <source>
        <dbReference type="ARBA" id="ARBA00023014"/>
    </source>
</evidence>
<keyword evidence="6 12" id="KW-0408">Iron</keyword>
<sequence length="385" mass="43483">MSDKFIPIQATSSSPNDRHVNWDTLAPLREPSGLLQDRLHRPLHDLRISVTDRCNFRCTYCMPKEIFNKDYVYLPQTDLLSFEEILRIASMFVAHGVNKIRLTGGEPLLRKNLEELVQMLSTLKTNDGQAIDLTLTTNAALLAKKAQSLKDAGLSRITVSLDALNDRIFKQMNDVDFPVEQVLEGIQAAEAAGFHQIKINMVVKKSVNAQEIIPMARYFKDTPHILRFIEFMDVGSSNGWRMDEVMTSQQILQDLEQADMPLIALAPNSSSETATRYRHANDKGNDNGKGEIGFISSVSKAFCRDCSRARLSTQGMLYTCLFATQGHDLRQHLRNPELQLANLKISNLIKSIWETREDRYSELRGLGDKHASPLQQKIEMSYIGG</sequence>
<dbReference type="RefSeq" id="WP_186942483.1">
    <property type="nucleotide sequence ID" value="NZ_JACOGA010000011.1"/>
</dbReference>
<dbReference type="EC" id="4.1.99.22" evidence="1 12"/>
<evidence type="ECO:0000256" key="9">
    <source>
        <dbReference type="ARBA" id="ARBA00023150"/>
    </source>
</evidence>
<comment type="pathway">
    <text evidence="12">Cofactor biosynthesis; molybdopterin biosynthesis.</text>
</comment>
<keyword evidence="2 12" id="KW-0004">4Fe-4S</keyword>
<protein>
    <recommendedName>
        <fullName evidence="1 12">GTP 3',8-cyclase</fullName>
        <ecNumber evidence="1 12">4.1.99.22</ecNumber>
    </recommendedName>
    <alternativeName>
        <fullName evidence="12">Molybdenum cofactor biosynthesis protein A</fullName>
    </alternativeName>
</protein>
<comment type="cofactor">
    <cofactor evidence="12">
        <name>[4Fe-4S] cluster</name>
        <dbReference type="ChEBI" id="CHEBI:49883"/>
    </cofactor>
    <text evidence="12">Binds 2 [4Fe-4S] clusters. Binds 1 [4Fe-4S] cluster coordinated with 3 cysteines and an exchangeable S-adenosyl-L-methionine and 1 [4Fe-4S] cluster coordinated with 3 cysteines and the GTP-derived substrate.</text>
</comment>
<feature type="binding site" evidence="12">
    <location>
        <position position="60"/>
    </location>
    <ligand>
        <name>S-adenosyl-L-methionine</name>
        <dbReference type="ChEBI" id="CHEBI:59789"/>
    </ligand>
</feature>
<comment type="catalytic activity">
    <reaction evidence="11 12">
        <text>GTP + AH2 + S-adenosyl-L-methionine = (8S)-3',8-cyclo-7,8-dihydroguanosine 5'-triphosphate + 5'-deoxyadenosine + L-methionine + A + H(+)</text>
        <dbReference type="Rhea" id="RHEA:49576"/>
        <dbReference type="ChEBI" id="CHEBI:13193"/>
        <dbReference type="ChEBI" id="CHEBI:15378"/>
        <dbReference type="ChEBI" id="CHEBI:17319"/>
        <dbReference type="ChEBI" id="CHEBI:17499"/>
        <dbReference type="ChEBI" id="CHEBI:37565"/>
        <dbReference type="ChEBI" id="CHEBI:57844"/>
        <dbReference type="ChEBI" id="CHEBI:59789"/>
        <dbReference type="ChEBI" id="CHEBI:131766"/>
        <dbReference type="EC" id="4.1.99.22"/>
    </reaction>
</comment>
<dbReference type="InterPro" id="IPR007197">
    <property type="entry name" value="rSAM"/>
</dbReference>
<dbReference type="InterPro" id="IPR040064">
    <property type="entry name" value="MoaA-like"/>
</dbReference>
<feature type="binding site" evidence="12">
    <location>
        <position position="320"/>
    </location>
    <ligand>
        <name>[4Fe-4S] cluster</name>
        <dbReference type="ChEBI" id="CHEBI:49883"/>
        <label>2</label>
        <note>4Fe-4S-substrate</note>
    </ligand>
</feature>
<evidence type="ECO:0000256" key="12">
    <source>
        <dbReference type="HAMAP-Rule" id="MF_01225"/>
    </source>
</evidence>
<dbReference type="InterPro" id="IPR000385">
    <property type="entry name" value="MoaA_NifB_PqqE_Fe-S-bd_CS"/>
</dbReference>
<dbReference type="EMBL" id="JACOGA010000011">
    <property type="protein sequence ID" value="MBC3874492.1"/>
    <property type="molecule type" value="Genomic_DNA"/>
</dbReference>
<dbReference type="PROSITE" id="PS01305">
    <property type="entry name" value="MOAA_NIFB_PQQE"/>
    <property type="match status" value="1"/>
</dbReference>
<dbReference type="NCBIfam" id="TIGR02666">
    <property type="entry name" value="moaA"/>
    <property type="match status" value="1"/>
</dbReference>
<name>A0ABR6YD63_9BURK</name>
<keyword evidence="15" id="KW-1185">Reference proteome</keyword>
<evidence type="ECO:0000256" key="3">
    <source>
        <dbReference type="ARBA" id="ARBA00022691"/>
    </source>
</evidence>
<evidence type="ECO:0000256" key="8">
    <source>
        <dbReference type="ARBA" id="ARBA00023134"/>
    </source>
</evidence>
<dbReference type="Pfam" id="PF04055">
    <property type="entry name" value="Radical_SAM"/>
    <property type="match status" value="1"/>
</dbReference>
<keyword evidence="8 12" id="KW-0342">GTP-binding</keyword>
<feature type="binding site" evidence="12">
    <location>
        <position position="58"/>
    </location>
    <ligand>
        <name>[4Fe-4S] cluster</name>
        <dbReference type="ChEBI" id="CHEBI:49883"/>
        <label>1</label>
        <note>4Fe-4S-S-AdoMet</note>
    </ligand>
</feature>
<dbReference type="InterPro" id="IPR006638">
    <property type="entry name" value="Elp3/MiaA/NifB-like_rSAM"/>
</dbReference>
<dbReference type="InterPro" id="IPR013483">
    <property type="entry name" value="MoaA"/>
</dbReference>
<feature type="domain" description="Radical SAM core" evidence="13">
    <location>
        <begin position="38"/>
        <end position="268"/>
    </location>
</feature>
<evidence type="ECO:0000256" key="11">
    <source>
        <dbReference type="ARBA" id="ARBA00048697"/>
    </source>
</evidence>
<evidence type="ECO:0000259" key="13">
    <source>
        <dbReference type="PROSITE" id="PS51918"/>
    </source>
</evidence>
<dbReference type="SUPFAM" id="SSF102114">
    <property type="entry name" value="Radical SAM enzymes"/>
    <property type="match status" value="1"/>
</dbReference>
<comment type="subunit">
    <text evidence="12">Monomer and homodimer.</text>
</comment>
<evidence type="ECO:0000256" key="2">
    <source>
        <dbReference type="ARBA" id="ARBA00022485"/>
    </source>
</evidence>
<feature type="binding site" evidence="12">
    <location>
        <position position="47"/>
    </location>
    <ligand>
        <name>GTP</name>
        <dbReference type="ChEBI" id="CHEBI:37565"/>
    </ligand>
</feature>
<feature type="binding site" evidence="12">
    <location>
        <position position="136"/>
    </location>
    <ligand>
        <name>GTP</name>
        <dbReference type="ChEBI" id="CHEBI:37565"/>
    </ligand>
</feature>
<evidence type="ECO:0000256" key="1">
    <source>
        <dbReference type="ARBA" id="ARBA00012167"/>
    </source>
</evidence>
<dbReference type="SFLD" id="SFLDS00029">
    <property type="entry name" value="Radical_SAM"/>
    <property type="match status" value="1"/>
</dbReference>
<feature type="binding site" evidence="12">
    <location>
        <position position="61"/>
    </location>
    <ligand>
        <name>[4Fe-4S] cluster</name>
        <dbReference type="ChEBI" id="CHEBI:49883"/>
        <label>1</label>
        <note>4Fe-4S-S-AdoMet</note>
    </ligand>
</feature>
<evidence type="ECO:0000313" key="14">
    <source>
        <dbReference type="EMBL" id="MBC3874492.1"/>
    </source>
</evidence>
<proteinExistence type="inferred from homology"/>
<reference evidence="14 15" key="1">
    <citation type="submission" date="2020-08" db="EMBL/GenBank/DDBJ databases">
        <title>Novel species isolated from subtropical streams in China.</title>
        <authorList>
            <person name="Lu H."/>
        </authorList>
    </citation>
    <scope>NUCLEOTIDE SEQUENCE [LARGE SCALE GENOMIC DNA]</scope>
    <source>
        <strain evidence="14 15">LX15W</strain>
    </source>
</reference>
<feature type="binding site" evidence="12">
    <location>
        <position position="198"/>
    </location>
    <ligand>
        <name>GTP</name>
        <dbReference type="ChEBI" id="CHEBI:37565"/>
    </ligand>
</feature>
<evidence type="ECO:0000256" key="5">
    <source>
        <dbReference type="ARBA" id="ARBA00022741"/>
    </source>
</evidence>
<feature type="binding site" evidence="12">
    <location>
        <position position="105"/>
    </location>
    <ligand>
        <name>S-adenosyl-L-methionine</name>
        <dbReference type="ChEBI" id="CHEBI:59789"/>
    </ligand>
</feature>
<dbReference type="CDD" id="cd21117">
    <property type="entry name" value="Twitch_MoaA"/>
    <property type="match status" value="1"/>
</dbReference>
<dbReference type="HAMAP" id="MF_01225_B">
    <property type="entry name" value="MoaA_B"/>
    <property type="match status" value="1"/>
</dbReference>
<keyword evidence="9 12" id="KW-0501">Molybdenum cofactor biosynthesis</keyword>
<dbReference type="SFLD" id="SFLDG01067">
    <property type="entry name" value="SPASM/twitch_domain_containing"/>
    <property type="match status" value="1"/>
</dbReference>
<dbReference type="Gene3D" id="3.20.20.70">
    <property type="entry name" value="Aldolase class I"/>
    <property type="match status" value="1"/>
</dbReference>
<feature type="binding site" evidence="12">
    <location>
        <position position="232"/>
    </location>
    <ligand>
        <name>S-adenosyl-L-methionine</name>
        <dbReference type="ChEBI" id="CHEBI:59789"/>
    </ligand>
</feature>
<keyword evidence="10 12" id="KW-0456">Lyase</keyword>
<evidence type="ECO:0000256" key="6">
    <source>
        <dbReference type="ARBA" id="ARBA00023004"/>
    </source>
</evidence>
<comment type="similarity">
    <text evidence="12">Belongs to the radical SAM superfamily. MoaA family.</text>
</comment>
<dbReference type="CDD" id="cd01335">
    <property type="entry name" value="Radical_SAM"/>
    <property type="match status" value="1"/>
</dbReference>
<dbReference type="InterPro" id="IPR058240">
    <property type="entry name" value="rSAM_sf"/>
</dbReference>
<feature type="binding site" evidence="12">
    <location>
        <begin position="308"/>
        <end position="310"/>
    </location>
    <ligand>
        <name>GTP</name>
        <dbReference type="ChEBI" id="CHEBI:37565"/>
    </ligand>
</feature>
<dbReference type="PANTHER" id="PTHR22960:SF0">
    <property type="entry name" value="MOLYBDENUM COFACTOR BIOSYNTHESIS PROTEIN 1"/>
    <property type="match status" value="1"/>
</dbReference>
<feature type="binding site" evidence="12">
    <location>
        <position position="160"/>
    </location>
    <ligand>
        <name>S-adenosyl-L-methionine</name>
        <dbReference type="ChEBI" id="CHEBI:59789"/>
    </ligand>
</feature>
<dbReference type="SMART" id="SM00729">
    <property type="entry name" value="Elp3"/>
    <property type="match status" value="1"/>
</dbReference>
<evidence type="ECO:0000256" key="10">
    <source>
        <dbReference type="ARBA" id="ARBA00023239"/>
    </source>
</evidence>
<feature type="binding site" evidence="12">
    <location>
        <position position="101"/>
    </location>
    <ligand>
        <name>GTP</name>
        <dbReference type="ChEBI" id="CHEBI:37565"/>
    </ligand>
</feature>
<keyword evidence="7 12" id="KW-0411">Iron-sulfur</keyword>
<keyword evidence="3 12" id="KW-0949">S-adenosyl-L-methionine</keyword>
<dbReference type="SFLD" id="SFLDG01383">
    <property type="entry name" value="cyclic_pyranopterin_phosphate"/>
    <property type="match status" value="1"/>
</dbReference>
<dbReference type="PROSITE" id="PS51918">
    <property type="entry name" value="RADICAL_SAM"/>
    <property type="match status" value="1"/>
</dbReference>
<dbReference type="PANTHER" id="PTHR22960">
    <property type="entry name" value="MOLYBDOPTERIN COFACTOR SYNTHESIS PROTEIN A"/>
    <property type="match status" value="1"/>
</dbReference>
<accession>A0ABR6YD63</accession>
<evidence type="ECO:0000313" key="15">
    <source>
        <dbReference type="Proteomes" id="UP000624279"/>
    </source>
</evidence>
<keyword evidence="4 12" id="KW-0479">Metal-binding</keyword>
<feature type="binding site" evidence="12">
    <location>
        <position position="303"/>
    </location>
    <ligand>
        <name>[4Fe-4S] cluster</name>
        <dbReference type="ChEBI" id="CHEBI:49883"/>
        <label>2</label>
        <note>4Fe-4S-substrate</note>
    </ligand>
</feature>
<comment type="caution">
    <text evidence="14">The sequence shown here is derived from an EMBL/GenBank/DDBJ whole genome shotgun (WGS) entry which is preliminary data.</text>
</comment>
<dbReference type="Pfam" id="PF06463">
    <property type="entry name" value="Mob_synth_C"/>
    <property type="match status" value="1"/>
</dbReference>
<dbReference type="InterPro" id="IPR050105">
    <property type="entry name" value="MoCo_biosynth_MoaA/MoaC"/>
</dbReference>
<comment type="function">
    <text evidence="12">Catalyzes the cyclization of GTP to (8S)-3',8-cyclo-7,8-dihydroguanosine 5'-triphosphate.</text>
</comment>
<dbReference type="InterPro" id="IPR013785">
    <property type="entry name" value="Aldolase_TIM"/>
</dbReference>
<evidence type="ECO:0000256" key="4">
    <source>
        <dbReference type="ARBA" id="ARBA00022723"/>
    </source>
</evidence>
<gene>
    <name evidence="12 14" type="primary">moaA</name>
    <name evidence="14" type="ORF">H8K55_12905</name>
</gene>
<dbReference type="SFLD" id="SFLDG01386">
    <property type="entry name" value="main_SPASM_domain-containing"/>
    <property type="match status" value="1"/>
</dbReference>
<feature type="binding site" evidence="12">
    <location>
        <position position="54"/>
    </location>
    <ligand>
        <name>[4Fe-4S] cluster</name>
        <dbReference type="ChEBI" id="CHEBI:49883"/>
        <label>1</label>
        <note>4Fe-4S-S-AdoMet</note>
    </ligand>
</feature>
<dbReference type="InterPro" id="IPR010505">
    <property type="entry name" value="MoaA_twitch"/>
</dbReference>
<feature type="binding site" evidence="12">
    <location>
        <position position="306"/>
    </location>
    <ligand>
        <name>[4Fe-4S] cluster</name>
        <dbReference type="ChEBI" id="CHEBI:49883"/>
        <label>2</label>
        <note>4Fe-4S-substrate</note>
    </ligand>
</feature>
<organism evidence="14 15">
    <name type="scientific">Undibacterium flavidum</name>
    <dbReference type="NCBI Taxonomy" id="2762297"/>
    <lineage>
        <taxon>Bacteria</taxon>
        <taxon>Pseudomonadati</taxon>
        <taxon>Pseudomonadota</taxon>
        <taxon>Betaproteobacteria</taxon>
        <taxon>Burkholderiales</taxon>
        <taxon>Oxalobacteraceae</taxon>
        <taxon>Undibacterium</taxon>
    </lineage>
</organism>
<dbReference type="Proteomes" id="UP000624279">
    <property type="component" value="Unassembled WGS sequence"/>
</dbReference>
<keyword evidence="5 12" id="KW-0547">Nucleotide-binding</keyword>